<evidence type="ECO:0000313" key="2">
    <source>
        <dbReference type="EMBL" id="CAI9576975.1"/>
    </source>
</evidence>
<organism evidence="2 3">
    <name type="scientific">Staurois parvus</name>
    <dbReference type="NCBI Taxonomy" id="386267"/>
    <lineage>
        <taxon>Eukaryota</taxon>
        <taxon>Metazoa</taxon>
        <taxon>Chordata</taxon>
        <taxon>Craniata</taxon>
        <taxon>Vertebrata</taxon>
        <taxon>Euteleostomi</taxon>
        <taxon>Amphibia</taxon>
        <taxon>Batrachia</taxon>
        <taxon>Anura</taxon>
        <taxon>Neobatrachia</taxon>
        <taxon>Ranoidea</taxon>
        <taxon>Ranidae</taxon>
        <taxon>Staurois</taxon>
    </lineage>
</organism>
<keyword evidence="3" id="KW-1185">Reference proteome</keyword>
<feature type="compositionally biased region" description="Basic and acidic residues" evidence="1">
    <location>
        <begin position="56"/>
        <end position="75"/>
    </location>
</feature>
<name>A0ABN9DYP6_9NEOB</name>
<gene>
    <name evidence="2" type="ORF">SPARVUS_LOCUS8606202</name>
</gene>
<evidence type="ECO:0000256" key="1">
    <source>
        <dbReference type="SAM" id="MobiDB-lite"/>
    </source>
</evidence>
<protein>
    <submittedName>
        <fullName evidence="2">Uncharacterized protein</fullName>
    </submittedName>
</protein>
<reference evidence="2" key="1">
    <citation type="submission" date="2023-05" db="EMBL/GenBank/DDBJ databases">
        <authorList>
            <person name="Stuckert A."/>
        </authorList>
    </citation>
    <scope>NUCLEOTIDE SEQUENCE</scope>
</reference>
<evidence type="ECO:0000313" key="3">
    <source>
        <dbReference type="Proteomes" id="UP001162483"/>
    </source>
</evidence>
<feature type="region of interest" description="Disordered" evidence="1">
    <location>
        <begin position="28"/>
        <end position="83"/>
    </location>
</feature>
<feature type="compositionally biased region" description="Acidic residues" evidence="1">
    <location>
        <begin position="42"/>
        <end position="51"/>
    </location>
</feature>
<comment type="caution">
    <text evidence="2">The sequence shown here is derived from an EMBL/GenBank/DDBJ whole genome shotgun (WGS) entry which is preliminary data.</text>
</comment>
<accession>A0ABN9DYP6</accession>
<sequence>MTCYPCHLATPPGSLNSSASSVVIGRQNCSSGEAHRQPITSEEVEVGEEEPSGSTKIKEDRVRELPERVKSRAAVEGRQLTSK</sequence>
<dbReference type="Proteomes" id="UP001162483">
    <property type="component" value="Unassembled WGS sequence"/>
</dbReference>
<dbReference type="EMBL" id="CATNWA010014880">
    <property type="protein sequence ID" value="CAI9576975.1"/>
    <property type="molecule type" value="Genomic_DNA"/>
</dbReference>
<proteinExistence type="predicted"/>